<organism evidence="3 4">
    <name type="scientific">Wickerhamomyces ciferrii (strain ATCC 14091 / BCRC 22168 / CBS 111 / JCM 3599 / NBRC 0793 / NRRL Y-1031 F-60-10)</name>
    <name type="common">Yeast</name>
    <name type="synonym">Pichia ciferrii</name>
    <dbReference type="NCBI Taxonomy" id="1206466"/>
    <lineage>
        <taxon>Eukaryota</taxon>
        <taxon>Fungi</taxon>
        <taxon>Dikarya</taxon>
        <taxon>Ascomycota</taxon>
        <taxon>Saccharomycotina</taxon>
        <taxon>Saccharomycetes</taxon>
        <taxon>Phaffomycetales</taxon>
        <taxon>Wickerhamomycetaceae</taxon>
        <taxon>Wickerhamomyces</taxon>
    </lineage>
</organism>
<dbReference type="HOGENOM" id="CLU_040201_4_1_1"/>
<sequence length="188" mass="21353">MNWKKIAMMIIPFILFAIGAQVGFILWLRPLYDRGIKWPTLIFGILASVSLALGLLPPYFELAKRRGRVVGINFWFIGIDCLGAFLSMLSVVVGNMDILGIVLYCICCALEIGIFLSHFIWCLRFKWLNKDYQDELEGDIKEEDIGLDNEKTANKKDADYTATSNNNSDDKTEDEVIESDITDKKSQN</sequence>
<reference evidence="3 4" key="1">
    <citation type="journal article" date="2012" name="Eukaryot. Cell">
        <title>Draft genome sequence of Wickerhamomyces ciferrii NRRL Y-1031 F-60-10.</title>
        <authorList>
            <person name="Schneider J."/>
            <person name="Andrea H."/>
            <person name="Blom J."/>
            <person name="Jaenicke S."/>
            <person name="Ruckert C."/>
            <person name="Schorsch C."/>
            <person name="Szczepanowski R."/>
            <person name="Farwick M."/>
            <person name="Goesmann A."/>
            <person name="Puhler A."/>
            <person name="Schaffer S."/>
            <person name="Tauch A."/>
            <person name="Kohler T."/>
            <person name="Brinkrolf K."/>
        </authorList>
    </citation>
    <scope>NUCLEOTIDE SEQUENCE [LARGE SCALE GENOMIC DNA]</scope>
    <source>
        <strain evidence="4">ATCC 14091 / BCRC 22168 / CBS 111 / JCM 3599 / NBRC 0793 / NRRL Y-1031 F-60-10</strain>
    </source>
</reference>
<evidence type="ECO:0000313" key="4">
    <source>
        <dbReference type="Proteomes" id="UP000009328"/>
    </source>
</evidence>
<dbReference type="EMBL" id="CAIF01000235">
    <property type="protein sequence ID" value="CCH46231.1"/>
    <property type="molecule type" value="Genomic_DNA"/>
</dbReference>
<evidence type="ECO:0000256" key="2">
    <source>
        <dbReference type="SAM" id="Phobius"/>
    </source>
</evidence>
<gene>
    <name evidence="3" type="ORF">BN7_5822</name>
</gene>
<dbReference type="Proteomes" id="UP000009328">
    <property type="component" value="Unassembled WGS sequence"/>
</dbReference>
<feature type="region of interest" description="Disordered" evidence="1">
    <location>
        <begin position="156"/>
        <end position="188"/>
    </location>
</feature>
<keyword evidence="4" id="KW-1185">Reference proteome</keyword>
<comment type="caution">
    <text evidence="3">The sequence shown here is derived from an EMBL/GenBank/DDBJ whole genome shotgun (WGS) entry which is preliminary data.</text>
</comment>
<accession>K0KSU4</accession>
<evidence type="ECO:0000313" key="3">
    <source>
        <dbReference type="EMBL" id="CCH46231.1"/>
    </source>
</evidence>
<proteinExistence type="predicted"/>
<keyword evidence="2" id="KW-0472">Membrane</keyword>
<feature type="transmembrane region" description="Helical" evidence="2">
    <location>
        <begin position="7"/>
        <end position="28"/>
    </location>
</feature>
<keyword evidence="2" id="KW-0812">Transmembrane</keyword>
<protein>
    <submittedName>
        <fullName evidence="3">Membrane protein</fullName>
    </submittedName>
</protein>
<feature type="transmembrane region" description="Helical" evidence="2">
    <location>
        <begin position="72"/>
        <end position="92"/>
    </location>
</feature>
<feature type="transmembrane region" description="Helical" evidence="2">
    <location>
        <begin position="98"/>
        <end position="123"/>
    </location>
</feature>
<feature type="transmembrane region" description="Helical" evidence="2">
    <location>
        <begin position="40"/>
        <end position="60"/>
    </location>
</feature>
<name>K0KSU4_WICCF</name>
<evidence type="ECO:0000256" key="1">
    <source>
        <dbReference type="SAM" id="MobiDB-lite"/>
    </source>
</evidence>
<dbReference type="eggNOG" id="KOG2913">
    <property type="taxonomic scope" value="Eukaryota"/>
</dbReference>
<dbReference type="AlphaFoldDB" id="K0KSU4"/>
<dbReference type="InParanoid" id="K0KSU4"/>
<keyword evidence="2" id="KW-1133">Transmembrane helix</keyword>
<feature type="compositionally biased region" description="Acidic residues" evidence="1">
    <location>
        <begin position="171"/>
        <end position="180"/>
    </location>
</feature>